<feature type="transmembrane region" description="Helical" evidence="1">
    <location>
        <begin position="12"/>
        <end position="36"/>
    </location>
</feature>
<evidence type="ECO:0000256" key="1">
    <source>
        <dbReference type="SAM" id="Phobius"/>
    </source>
</evidence>
<dbReference type="Proteomes" id="UP000178606">
    <property type="component" value="Unassembled WGS sequence"/>
</dbReference>
<evidence type="ECO:0008006" key="4">
    <source>
        <dbReference type="Google" id="ProtNLM"/>
    </source>
</evidence>
<accession>A0A1F6C5V4</accession>
<dbReference type="AlphaFoldDB" id="A0A1F6C5V4"/>
<feature type="transmembrane region" description="Helical" evidence="1">
    <location>
        <begin position="212"/>
        <end position="231"/>
    </location>
</feature>
<feature type="transmembrane region" description="Helical" evidence="1">
    <location>
        <begin position="181"/>
        <end position="200"/>
    </location>
</feature>
<evidence type="ECO:0000313" key="2">
    <source>
        <dbReference type="EMBL" id="OGG44529.1"/>
    </source>
</evidence>
<proteinExistence type="predicted"/>
<keyword evidence="1" id="KW-0812">Transmembrane</keyword>
<dbReference type="EMBL" id="MFKF01000401">
    <property type="protein sequence ID" value="OGG44529.1"/>
    <property type="molecule type" value="Genomic_DNA"/>
</dbReference>
<keyword evidence="1" id="KW-0472">Membrane</keyword>
<sequence>MESQPAQTANRSPLVTALLLLLPVVLLAGVIAVFAVTNAGLDLEPPAPINTLDIERTTITSEGFHLHVRNVGPQELTIAQVIVNDAVWPALVDPDPTLARLETATVNIPYGWVEGEPYGIRIITADAIVVDTEIPVAFETPTPTGDLLFSFTLIGLYVGVIPIFLGLLWYPALRRLGRSAFTFLMALTAGLLIFLGVDALHEATEVANRVPGPFQGMALVGVGFVLTFLLLEGLSRRQGSVERDQSGKRLAVASTIAVGIGLHNLGEGLAIGAAYALGEIALGAFFVIGFIVQNITEGLGIVAPILRDRPSWRRLGLLGLLGGGPAILGTWIGGFTYSLPLAALFLGIGAGAVFQVALEISRLIRRDEAHGPAPFLSFSGVAAGMLLMYVTGLLVK</sequence>
<name>A0A1F6C5V4_HANXR</name>
<protein>
    <recommendedName>
        <fullName evidence="4">Metal transporter</fullName>
    </recommendedName>
</protein>
<keyword evidence="1" id="KW-1133">Transmembrane helix</keyword>
<comment type="caution">
    <text evidence="2">The sequence shown here is derived from an EMBL/GenBank/DDBJ whole genome shotgun (WGS) entry which is preliminary data.</text>
</comment>
<gene>
    <name evidence="2" type="ORF">A3F84_07150</name>
</gene>
<feature type="transmembrane region" description="Helical" evidence="1">
    <location>
        <begin position="251"/>
        <end position="274"/>
    </location>
</feature>
<feature type="transmembrane region" description="Helical" evidence="1">
    <location>
        <begin position="373"/>
        <end position="395"/>
    </location>
</feature>
<organism evidence="2 3">
    <name type="scientific">Handelsmanbacteria sp. (strain RIFCSPLOWO2_12_FULL_64_10)</name>
    <dbReference type="NCBI Taxonomy" id="1817868"/>
    <lineage>
        <taxon>Bacteria</taxon>
        <taxon>Candidatus Handelsmaniibacteriota</taxon>
    </lineage>
</organism>
<feature type="transmembrane region" description="Helical" evidence="1">
    <location>
        <begin position="315"/>
        <end position="335"/>
    </location>
</feature>
<feature type="transmembrane region" description="Helical" evidence="1">
    <location>
        <begin position="147"/>
        <end position="169"/>
    </location>
</feature>
<reference evidence="2 3" key="1">
    <citation type="journal article" date="2016" name="Nat. Commun.">
        <title>Thousands of microbial genomes shed light on interconnected biogeochemical processes in an aquifer system.</title>
        <authorList>
            <person name="Anantharaman K."/>
            <person name="Brown C.T."/>
            <person name="Hug L.A."/>
            <person name="Sharon I."/>
            <person name="Castelle C.J."/>
            <person name="Probst A.J."/>
            <person name="Thomas B.C."/>
            <person name="Singh A."/>
            <person name="Wilkins M.J."/>
            <person name="Karaoz U."/>
            <person name="Brodie E.L."/>
            <person name="Williams K.H."/>
            <person name="Hubbard S.S."/>
            <person name="Banfield J.F."/>
        </authorList>
    </citation>
    <scope>NUCLEOTIDE SEQUENCE [LARGE SCALE GENOMIC DNA]</scope>
    <source>
        <strain evidence="3">RIFCSPLOWO2_12_FULL_64_10</strain>
    </source>
</reference>
<feature type="transmembrane region" description="Helical" evidence="1">
    <location>
        <begin position="341"/>
        <end position="361"/>
    </location>
</feature>
<feature type="transmembrane region" description="Helical" evidence="1">
    <location>
        <begin position="280"/>
        <end position="303"/>
    </location>
</feature>
<evidence type="ECO:0000313" key="3">
    <source>
        <dbReference type="Proteomes" id="UP000178606"/>
    </source>
</evidence>